<evidence type="ECO:0000259" key="16">
    <source>
        <dbReference type="Pfam" id="PF00425"/>
    </source>
</evidence>
<comment type="caution">
    <text evidence="18">The sequence shown here is derived from an EMBL/GenBank/DDBJ whole genome shotgun (WGS) entry which is preliminary data.</text>
</comment>
<dbReference type="InterPro" id="IPR006805">
    <property type="entry name" value="Anth_synth_I_N"/>
</dbReference>
<evidence type="ECO:0000313" key="19">
    <source>
        <dbReference type="Proteomes" id="UP000287609"/>
    </source>
</evidence>
<comment type="subunit">
    <text evidence="4">Heterotetramer consisting of two non-identical subunits: a beta subunit (TrpG) and a large alpha subunit (TrpE).</text>
</comment>
<feature type="domain" description="Chorismate-utilising enzyme C-terminal" evidence="16">
    <location>
        <begin position="280"/>
        <end position="538"/>
    </location>
</feature>
<keyword evidence="19" id="KW-1185">Reference proteome</keyword>
<dbReference type="InterPro" id="IPR019999">
    <property type="entry name" value="Anth_synth_I-like"/>
</dbReference>
<dbReference type="EMBL" id="QXGM01000001">
    <property type="protein sequence ID" value="RSX56078.1"/>
    <property type="molecule type" value="Genomic_DNA"/>
</dbReference>
<comment type="similarity">
    <text evidence="3">Belongs to the anthranilate synthase component I family.</text>
</comment>
<evidence type="ECO:0000256" key="4">
    <source>
        <dbReference type="ARBA" id="ARBA00011575"/>
    </source>
</evidence>
<evidence type="ECO:0000259" key="17">
    <source>
        <dbReference type="Pfam" id="PF04715"/>
    </source>
</evidence>
<evidence type="ECO:0000256" key="8">
    <source>
        <dbReference type="ARBA" id="ARBA00022723"/>
    </source>
</evidence>
<dbReference type="EC" id="4.1.3.27" evidence="5"/>
<evidence type="ECO:0000256" key="10">
    <source>
        <dbReference type="ARBA" id="ARBA00022842"/>
    </source>
</evidence>
<dbReference type="Gene3D" id="3.60.120.10">
    <property type="entry name" value="Anthranilate synthase"/>
    <property type="match status" value="1"/>
</dbReference>
<dbReference type="Pfam" id="PF04715">
    <property type="entry name" value="Anth_synt_I_N"/>
    <property type="match status" value="1"/>
</dbReference>
<keyword evidence="11" id="KW-0057">Aromatic amino acid biosynthesis</keyword>
<dbReference type="PANTHER" id="PTHR11236">
    <property type="entry name" value="AMINOBENZOATE/ANTHRANILATE SYNTHASE"/>
    <property type="match status" value="1"/>
</dbReference>
<evidence type="ECO:0000256" key="11">
    <source>
        <dbReference type="ARBA" id="ARBA00023141"/>
    </source>
</evidence>
<comment type="function">
    <text evidence="13">Part of a heterotetrameric complex that catalyzes the two-step biosynthesis of anthranilate, an intermediate in the biosynthesis of L-tryptophan. In the first step, the glutamine-binding beta subunit (TrpG) of anthranilate synthase (AS) provides the glutamine amidotransferase activity which generates ammonia as a substrate that, along with chorismate, is used in the second step, catalyzed by the large alpha subunit of AS (TrpE) to produce anthranilate. In the absence of TrpG, TrpE can synthesize anthranilate directly from chorismate and high concentrations of ammonia.</text>
</comment>
<keyword evidence="8" id="KW-0479">Metal-binding</keyword>
<reference evidence="18 19" key="1">
    <citation type="submission" date="2018-09" db="EMBL/GenBank/DDBJ databases">
        <title>Characterization of the phylogenetic diversity of five novel species belonging to the genus Bifidobacterium.</title>
        <authorList>
            <person name="Lugli G.A."/>
            <person name="Duranti S."/>
            <person name="Milani C."/>
        </authorList>
    </citation>
    <scope>NUCLEOTIDE SEQUENCE [LARGE SCALE GENOMIC DNA]</scope>
    <source>
        <strain evidence="18 19">2036B</strain>
    </source>
</reference>
<name>A0A430FT70_9BIFI</name>
<evidence type="ECO:0000256" key="2">
    <source>
        <dbReference type="ARBA" id="ARBA00004873"/>
    </source>
</evidence>
<dbReference type="GO" id="GO:0046872">
    <property type="term" value="F:metal ion binding"/>
    <property type="evidence" value="ECO:0007669"/>
    <property type="project" value="UniProtKB-KW"/>
</dbReference>
<accession>A0A430FT70</accession>
<evidence type="ECO:0000256" key="9">
    <source>
        <dbReference type="ARBA" id="ARBA00022822"/>
    </source>
</evidence>
<comment type="cofactor">
    <cofactor evidence="1">
        <name>Mg(2+)</name>
        <dbReference type="ChEBI" id="CHEBI:18420"/>
    </cofactor>
</comment>
<evidence type="ECO:0000256" key="3">
    <source>
        <dbReference type="ARBA" id="ARBA00009562"/>
    </source>
</evidence>
<evidence type="ECO:0000256" key="7">
    <source>
        <dbReference type="ARBA" id="ARBA00022605"/>
    </source>
</evidence>
<dbReference type="Pfam" id="PF00425">
    <property type="entry name" value="Chorismate_bind"/>
    <property type="match status" value="1"/>
</dbReference>
<keyword evidence="10" id="KW-0460">Magnesium</keyword>
<dbReference type="SUPFAM" id="SSF56322">
    <property type="entry name" value="ADC synthase"/>
    <property type="match status" value="1"/>
</dbReference>
<dbReference type="GO" id="GO:0004049">
    <property type="term" value="F:anthranilate synthase activity"/>
    <property type="evidence" value="ECO:0007669"/>
    <property type="project" value="UniProtKB-EC"/>
</dbReference>
<keyword evidence="9" id="KW-0822">Tryptophan biosynthesis</keyword>
<feature type="compositionally biased region" description="Polar residues" evidence="15">
    <location>
        <begin position="19"/>
        <end position="35"/>
    </location>
</feature>
<dbReference type="Proteomes" id="UP000287609">
    <property type="component" value="Unassembled WGS sequence"/>
</dbReference>
<dbReference type="PANTHER" id="PTHR11236:SF46">
    <property type="entry name" value="ANTHRANILATE SYNTHASE COMPONENT 1"/>
    <property type="match status" value="1"/>
</dbReference>
<dbReference type="InterPro" id="IPR005801">
    <property type="entry name" value="ADC_synthase"/>
</dbReference>
<dbReference type="AlphaFoldDB" id="A0A430FT70"/>
<comment type="pathway">
    <text evidence="2">Amino-acid biosynthesis; L-tryptophan biosynthesis; L-tryptophan from chorismate: step 1/5.</text>
</comment>
<dbReference type="GO" id="GO:0000162">
    <property type="term" value="P:L-tryptophan biosynthetic process"/>
    <property type="evidence" value="ECO:0007669"/>
    <property type="project" value="UniProtKB-KW"/>
</dbReference>
<dbReference type="OrthoDB" id="3518032at2"/>
<dbReference type="RefSeq" id="WP_125963227.1">
    <property type="nucleotide sequence ID" value="NZ_QXGM01000001.1"/>
</dbReference>
<evidence type="ECO:0000256" key="1">
    <source>
        <dbReference type="ARBA" id="ARBA00001946"/>
    </source>
</evidence>
<evidence type="ECO:0000313" key="18">
    <source>
        <dbReference type="EMBL" id="RSX56078.1"/>
    </source>
</evidence>
<evidence type="ECO:0000256" key="5">
    <source>
        <dbReference type="ARBA" id="ARBA00012266"/>
    </source>
</evidence>
<gene>
    <name evidence="18" type="ORF">D2E26_0641</name>
</gene>
<dbReference type="InterPro" id="IPR015890">
    <property type="entry name" value="Chorismate_C"/>
</dbReference>
<keyword evidence="12" id="KW-0456">Lyase</keyword>
<feature type="region of interest" description="Disordered" evidence="15">
    <location>
        <begin position="1"/>
        <end position="35"/>
    </location>
</feature>
<sequence>MTQQSAAASQLKSQPASQPDTQPVSQPVSQAASQPASQCVGDVTNLVWGQTWPSAEEFHALAQQGYRMIPVVRRLLADSLTPVGLYGRLAQHREGTFILESAEYGGSWSQYSFIGVHAMAQLRSNNGQADWLGTVPEGIATTGDVMDVVRNVLEVLHAPDIKGLPNLTGGLVGSIGWDAIRHWEPTLPSNAPNETEQSELMLALATDLAVVDHHNGSLWLIANAVNVDNQPDREAQAYEEALARLDAMQRQAATPVEGEAKVSVIDASLPQPELRFRTQRSDFEAAVEQVRQHIIDGDAFQVVLSQRLDIDSPAQPFDVYRVLRTLNPSPYMYFMTLTDTQGRACNVIGSSPETLIQIDDGHAMTYPIAGSRPRGATVEEDEALAKELLADPKETSEHIMLVDLSRNDLSKVCEPESVEVIRFMDIKRFSHIMHICSTVTGMVRPDLNILDVFMSAFPAGTLSGAPKPRAIQIIDELEPADRGIYGGTVGYFDFSGNMDMAIAIRTAFIRDHEASVQSGAGLVLDSVPATEWIETRNKAAASVAAIQTAAQLQNL</sequence>
<evidence type="ECO:0000256" key="14">
    <source>
        <dbReference type="ARBA" id="ARBA00047683"/>
    </source>
</evidence>
<keyword evidence="7" id="KW-0028">Amino-acid biosynthesis</keyword>
<organism evidence="18 19">
    <name type="scientific">Bifidobacterium dolichotidis</name>
    <dbReference type="NCBI Taxonomy" id="2306976"/>
    <lineage>
        <taxon>Bacteria</taxon>
        <taxon>Bacillati</taxon>
        <taxon>Actinomycetota</taxon>
        <taxon>Actinomycetes</taxon>
        <taxon>Bifidobacteriales</taxon>
        <taxon>Bifidobacteriaceae</taxon>
        <taxon>Bifidobacterium</taxon>
    </lineage>
</organism>
<evidence type="ECO:0000256" key="6">
    <source>
        <dbReference type="ARBA" id="ARBA00020653"/>
    </source>
</evidence>
<evidence type="ECO:0000256" key="13">
    <source>
        <dbReference type="ARBA" id="ARBA00025634"/>
    </source>
</evidence>
<feature type="compositionally biased region" description="Low complexity" evidence="15">
    <location>
        <begin position="1"/>
        <end position="18"/>
    </location>
</feature>
<dbReference type="PRINTS" id="PR00095">
    <property type="entry name" value="ANTSNTHASEI"/>
</dbReference>
<evidence type="ECO:0000256" key="12">
    <source>
        <dbReference type="ARBA" id="ARBA00023239"/>
    </source>
</evidence>
<evidence type="ECO:0000256" key="15">
    <source>
        <dbReference type="SAM" id="MobiDB-lite"/>
    </source>
</evidence>
<proteinExistence type="inferred from homology"/>
<comment type="catalytic activity">
    <reaction evidence="14">
        <text>chorismate + L-glutamine = anthranilate + pyruvate + L-glutamate + H(+)</text>
        <dbReference type="Rhea" id="RHEA:21732"/>
        <dbReference type="ChEBI" id="CHEBI:15361"/>
        <dbReference type="ChEBI" id="CHEBI:15378"/>
        <dbReference type="ChEBI" id="CHEBI:16567"/>
        <dbReference type="ChEBI" id="CHEBI:29748"/>
        <dbReference type="ChEBI" id="CHEBI:29985"/>
        <dbReference type="ChEBI" id="CHEBI:58359"/>
        <dbReference type="EC" id="4.1.3.27"/>
    </reaction>
</comment>
<feature type="domain" description="Anthranilate synthase component I N-terminal" evidence="17">
    <location>
        <begin position="78"/>
        <end position="220"/>
    </location>
</feature>
<protein>
    <recommendedName>
        <fullName evidence="6">Anthranilate synthase component 1</fullName>
        <ecNumber evidence="5">4.1.3.27</ecNumber>
    </recommendedName>
</protein>